<dbReference type="Pfam" id="PF03167">
    <property type="entry name" value="UDG"/>
    <property type="match status" value="1"/>
</dbReference>
<reference evidence="6" key="1">
    <citation type="submission" date="2020-05" db="EMBL/GenBank/DDBJ databases">
        <authorList>
            <person name="Chiriac C."/>
            <person name="Salcher M."/>
            <person name="Ghai R."/>
            <person name="Kavagutti S V."/>
        </authorList>
    </citation>
    <scope>NUCLEOTIDE SEQUENCE</scope>
</reference>
<dbReference type="InterPro" id="IPR005122">
    <property type="entry name" value="Uracil-DNA_glycosylase-like"/>
</dbReference>
<keyword evidence="4" id="KW-0234">DNA repair</keyword>
<keyword evidence="3" id="KW-0378">Hydrolase</keyword>
<dbReference type="GO" id="GO:0097510">
    <property type="term" value="P:base-excision repair, AP site formation via deaminated base removal"/>
    <property type="evidence" value="ECO:0007669"/>
    <property type="project" value="TreeGrafter"/>
</dbReference>
<dbReference type="GO" id="GO:0004844">
    <property type="term" value="F:uracil DNA N-glycosylase activity"/>
    <property type="evidence" value="ECO:0007669"/>
    <property type="project" value="InterPro"/>
</dbReference>
<dbReference type="CDD" id="cd10027">
    <property type="entry name" value="UDG-F1-like"/>
    <property type="match status" value="1"/>
</dbReference>
<accession>A0A6J5YND5</accession>
<evidence type="ECO:0000256" key="2">
    <source>
        <dbReference type="ARBA" id="ARBA00022763"/>
    </source>
</evidence>
<organism evidence="6">
    <name type="scientific">freshwater metagenome</name>
    <dbReference type="NCBI Taxonomy" id="449393"/>
    <lineage>
        <taxon>unclassified sequences</taxon>
        <taxon>metagenomes</taxon>
        <taxon>ecological metagenomes</taxon>
    </lineage>
</organism>
<dbReference type="SMART" id="SM00986">
    <property type="entry name" value="UDG"/>
    <property type="match status" value="1"/>
</dbReference>
<dbReference type="InterPro" id="IPR002043">
    <property type="entry name" value="UDG_fam1"/>
</dbReference>
<dbReference type="PANTHER" id="PTHR11264:SF0">
    <property type="entry name" value="URACIL-DNA GLYCOSYLASE"/>
    <property type="match status" value="1"/>
</dbReference>
<dbReference type="SUPFAM" id="SSF52141">
    <property type="entry name" value="Uracil-DNA glycosylase-like"/>
    <property type="match status" value="1"/>
</dbReference>
<dbReference type="Gene3D" id="3.40.470.10">
    <property type="entry name" value="Uracil-DNA glycosylase-like domain"/>
    <property type="match status" value="1"/>
</dbReference>
<keyword evidence="2" id="KW-0227">DNA damage</keyword>
<proteinExistence type="inferred from homology"/>
<evidence type="ECO:0000256" key="4">
    <source>
        <dbReference type="ARBA" id="ARBA00023204"/>
    </source>
</evidence>
<evidence type="ECO:0000313" key="6">
    <source>
        <dbReference type="EMBL" id="CAB4329409.1"/>
    </source>
</evidence>
<comment type="similarity">
    <text evidence="1">Belongs to the uracil-DNA glycosylase (UDG) superfamily. UNG family.</text>
</comment>
<dbReference type="PROSITE" id="PS00130">
    <property type="entry name" value="U_DNA_GLYCOSYLASE"/>
    <property type="match status" value="1"/>
</dbReference>
<dbReference type="SMART" id="SM00987">
    <property type="entry name" value="UreE_C"/>
    <property type="match status" value="1"/>
</dbReference>
<evidence type="ECO:0000259" key="5">
    <source>
        <dbReference type="SMART" id="SM00986"/>
    </source>
</evidence>
<sequence length="214" mass="24080">MIFREQLHPSWRQSLKKYLPLLDEIEAKVLVDNCLPRKEMVMRALSRDLFESKVLILGQDPYPNPIYPVGLAFSIPNQERVLPASLRNIFKEMNSDLQIPIPSTGDISNWAKQGVVLLNRTLTCRSGQSNSHLQIGWREFTDACVEVLAASGVIAILWGKNAQECSKHFTQDRLIVSAHPSPLSAHRGFFGSKPFSRANAALEQMGRTPVDWSL</sequence>
<dbReference type="AlphaFoldDB" id="A0A6J5YND5"/>
<gene>
    <name evidence="6" type="ORF">UFOPK3574_00030</name>
</gene>
<protein>
    <submittedName>
        <fullName evidence="6">Unannotated protein</fullName>
    </submittedName>
</protein>
<dbReference type="EMBL" id="CAESAF010000001">
    <property type="protein sequence ID" value="CAB4329409.1"/>
    <property type="molecule type" value="Genomic_DNA"/>
</dbReference>
<dbReference type="HAMAP" id="MF_00148">
    <property type="entry name" value="UDG"/>
    <property type="match status" value="1"/>
</dbReference>
<dbReference type="NCBIfam" id="NF003592">
    <property type="entry name" value="PRK05254.1-5"/>
    <property type="match status" value="1"/>
</dbReference>
<dbReference type="NCBIfam" id="NF003588">
    <property type="entry name" value="PRK05254.1-1"/>
    <property type="match status" value="1"/>
</dbReference>
<feature type="domain" description="Uracil-DNA glycosylase-like" evidence="5">
    <location>
        <begin position="45"/>
        <end position="202"/>
    </location>
</feature>
<name>A0A6J5YND5_9ZZZZ</name>
<dbReference type="PANTHER" id="PTHR11264">
    <property type="entry name" value="URACIL-DNA GLYCOSYLASE"/>
    <property type="match status" value="1"/>
</dbReference>
<evidence type="ECO:0000256" key="3">
    <source>
        <dbReference type="ARBA" id="ARBA00022801"/>
    </source>
</evidence>
<evidence type="ECO:0000256" key="1">
    <source>
        <dbReference type="ARBA" id="ARBA00008184"/>
    </source>
</evidence>
<dbReference type="InterPro" id="IPR018085">
    <property type="entry name" value="Ura-DNA_Glyclase_AS"/>
</dbReference>
<dbReference type="InterPro" id="IPR036895">
    <property type="entry name" value="Uracil-DNA_glycosylase-like_sf"/>
</dbReference>